<reference evidence="1 2" key="1">
    <citation type="submission" date="2018-05" db="EMBL/GenBank/DDBJ databases">
        <title>Genetic diversity of glacier-inhabiting Cryobacterium bacteria in China and description of Cryobacterium mengkeensis sp. nov. and Arthrobacter glacialis sp. nov.</title>
        <authorList>
            <person name="Liu Q."/>
            <person name="Xin Y.-H."/>
        </authorList>
    </citation>
    <scope>NUCLEOTIDE SEQUENCE [LARGE SCALE GENOMIC DNA]</scope>
    <source>
        <strain evidence="1 2">SK-1</strain>
    </source>
</reference>
<proteinExistence type="predicted"/>
<organism evidence="1 2">
    <name type="scientific">Cryobacterium arcticum</name>
    <dbReference type="NCBI Taxonomy" id="670052"/>
    <lineage>
        <taxon>Bacteria</taxon>
        <taxon>Bacillati</taxon>
        <taxon>Actinomycetota</taxon>
        <taxon>Actinomycetes</taxon>
        <taxon>Micrococcales</taxon>
        <taxon>Microbacteriaceae</taxon>
        <taxon>Cryobacterium</taxon>
    </lineage>
</organism>
<evidence type="ECO:0008006" key="3">
    <source>
        <dbReference type="Google" id="ProtNLM"/>
    </source>
</evidence>
<keyword evidence="2" id="KW-1185">Reference proteome</keyword>
<evidence type="ECO:0000313" key="2">
    <source>
        <dbReference type="Proteomes" id="UP000246722"/>
    </source>
</evidence>
<sequence length="91" mass="10152">MSVDQDNDVLVTSDGLRARGRLFAFMDGNDLVVALPEARARDLIQRAVGYEFEATGHPGRAWVRIRDRQLWSELAREAHEYVGEPPVGGDS</sequence>
<protein>
    <recommendedName>
        <fullName evidence="3">MmcQ/YjbR family DNA-binding protein</fullName>
    </recommendedName>
</protein>
<comment type="caution">
    <text evidence="1">The sequence shown here is derived from an EMBL/GenBank/DDBJ whole genome shotgun (WGS) entry which is preliminary data.</text>
</comment>
<dbReference type="OrthoDB" id="5005866at2"/>
<dbReference type="EMBL" id="QHLY01000012">
    <property type="protein sequence ID" value="PXA68767.1"/>
    <property type="molecule type" value="Genomic_DNA"/>
</dbReference>
<accession>A0A317ZX77</accession>
<dbReference type="Proteomes" id="UP000246722">
    <property type="component" value="Unassembled WGS sequence"/>
</dbReference>
<evidence type="ECO:0000313" key="1">
    <source>
        <dbReference type="EMBL" id="PXA68767.1"/>
    </source>
</evidence>
<gene>
    <name evidence="1" type="ORF">CTB96_10015</name>
</gene>
<name>A0A317ZX77_9MICO</name>
<dbReference type="AlphaFoldDB" id="A0A317ZX77"/>